<protein>
    <recommendedName>
        <fullName evidence="2">Disease resistance protein At4g27190-like leucine-rich repeats domain-containing protein</fullName>
    </recommendedName>
</protein>
<dbReference type="PANTHER" id="PTHR33463">
    <property type="entry name" value="NB-ARC DOMAIN-CONTAINING PROTEIN-RELATED"/>
    <property type="match status" value="1"/>
</dbReference>
<keyword evidence="4" id="KW-1185">Reference proteome</keyword>
<feature type="domain" description="Disease resistance protein At4g27190-like leucine-rich repeats" evidence="2">
    <location>
        <begin position="125"/>
        <end position="244"/>
    </location>
</feature>
<name>A0A6A6KZR5_HEVBR</name>
<dbReference type="Gene3D" id="3.80.10.10">
    <property type="entry name" value="Ribonuclease Inhibitor"/>
    <property type="match status" value="4"/>
</dbReference>
<feature type="domain" description="Disease resistance protein At4g27190-like leucine-rich repeats" evidence="2">
    <location>
        <begin position="603"/>
        <end position="742"/>
    </location>
</feature>
<dbReference type="InterPro" id="IPR050905">
    <property type="entry name" value="Plant_NBS-LRR"/>
</dbReference>
<evidence type="ECO:0000259" key="2">
    <source>
        <dbReference type="Pfam" id="PF23247"/>
    </source>
</evidence>
<dbReference type="InterPro" id="IPR032675">
    <property type="entry name" value="LRR_dom_sf"/>
</dbReference>
<reference evidence="3 4" key="1">
    <citation type="journal article" date="2020" name="Mol. Plant">
        <title>The Chromosome-Based Rubber Tree Genome Provides New Insights into Spurge Genome Evolution and Rubber Biosynthesis.</title>
        <authorList>
            <person name="Liu J."/>
            <person name="Shi C."/>
            <person name="Shi C.C."/>
            <person name="Li W."/>
            <person name="Zhang Q.J."/>
            <person name="Zhang Y."/>
            <person name="Li K."/>
            <person name="Lu H.F."/>
            <person name="Shi C."/>
            <person name="Zhu S.T."/>
            <person name="Xiao Z.Y."/>
            <person name="Nan H."/>
            <person name="Yue Y."/>
            <person name="Zhu X.G."/>
            <person name="Wu Y."/>
            <person name="Hong X.N."/>
            <person name="Fan G.Y."/>
            <person name="Tong Y."/>
            <person name="Zhang D."/>
            <person name="Mao C.L."/>
            <person name="Liu Y.L."/>
            <person name="Hao S.J."/>
            <person name="Liu W.Q."/>
            <person name="Lv M.Q."/>
            <person name="Zhang H.B."/>
            <person name="Liu Y."/>
            <person name="Hu-Tang G.R."/>
            <person name="Wang J.P."/>
            <person name="Wang J.H."/>
            <person name="Sun Y.H."/>
            <person name="Ni S.B."/>
            <person name="Chen W.B."/>
            <person name="Zhang X.C."/>
            <person name="Jiao Y.N."/>
            <person name="Eichler E.E."/>
            <person name="Li G.H."/>
            <person name="Liu X."/>
            <person name="Gao L.Z."/>
        </authorList>
    </citation>
    <scope>NUCLEOTIDE SEQUENCE [LARGE SCALE GENOMIC DNA]</scope>
    <source>
        <strain evidence="4">cv. GT1</strain>
        <tissue evidence="3">Leaf</tissue>
    </source>
</reference>
<evidence type="ECO:0000256" key="1">
    <source>
        <dbReference type="ARBA" id="ARBA00022821"/>
    </source>
</evidence>
<dbReference type="Pfam" id="PF23247">
    <property type="entry name" value="LRR_RPS2"/>
    <property type="match status" value="4"/>
</dbReference>
<gene>
    <name evidence="3" type="ORF">GH714_012503</name>
</gene>
<dbReference type="SUPFAM" id="SSF52047">
    <property type="entry name" value="RNI-like"/>
    <property type="match status" value="4"/>
</dbReference>
<proteinExistence type="predicted"/>
<accession>A0A6A6KZR5</accession>
<comment type="caution">
    <text evidence="3">The sequence shown here is derived from an EMBL/GenBank/DDBJ whole genome shotgun (WGS) entry which is preliminary data.</text>
</comment>
<organism evidence="3 4">
    <name type="scientific">Hevea brasiliensis</name>
    <name type="common">Para rubber tree</name>
    <name type="synonym">Siphonia brasiliensis</name>
    <dbReference type="NCBI Taxonomy" id="3981"/>
    <lineage>
        <taxon>Eukaryota</taxon>
        <taxon>Viridiplantae</taxon>
        <taxon>Streptophyta</taxon>
        <taxon>Embryophyta</taxon>
        <taxon>Tracheophyta</taxon>
        <taxon>Spermatophyta</taxon>
        <taxon>Magnoliopsida</taxon>
        <taxon>eudicotyledons</taxon>
        <taxon>Gunneridae</taxon>
        <taxon>Pentapetalae</taxon>
        <taxon>rosids</taxon>
        <taxon>fabids</taxon>
        <taxon>Malpighiales</taxon>
        <taxon>Euphorbiaceae</taxon>
        <taxon>Crotonoideae</taxon>
        <taxon>Micrandreae</taxon>
        <taxon>Hevea</taxon>
    </lineage>
</organism>
<evidence type="ECO:0000313" key="4">
    <source>
        <dbReference type="Proteomes" id="UP000467840"/>
    </source>
</evidence>
<feature type="domain" description="Disease resistance protein At4g27190-like leucine-rich repeats" evidence="2">
    <location>
        <begin position="918"/>
        <end position="1055"/>
    </location>
</feature>
<keyword evidence="1" id="KW-0611">Plant defense</keyword>
<feature type="domain" description="Disease resistance protein At4g27190-like leucine-rich repeats" evidence="2">
    <location>
        <begin position="336"/>
        <end position="457"/>
    </location>
</feature>
<dbReference type="InterPro" id="IPR057135">
    <property type="entry name" value="At4g27190-like_LRR"/>
</dbReference>
<evidence type="ECO:0000313" key="3">
    <source>
        <dbReference type="EMBL" id="KAF2294551.1"/>
    </source>
</evidence>
<dbReference type="PANTHER" id="PTHR33463:SF147">
    <property type="entry name" value="NB-ARC DOMAIN-CONTAINING PROTEIN"/>
    <property type="match status" value="1"/>
</dbReference>
<dbReference type="AlphaFoldDB" id="A0A6A6KZR5"/>
<sequence>MGSKCLLRETEDLYLDEVRGAENVLYDIDGDGFPQLTHLHVQKNTVIQHIINMTKWAACDAFPILESLILRNLMNLEKICHGQLAAGSFNKLEILKVTNCNRLTNLFSLSTARCLLQLRVTEVCCCFNMEAIVIDEDEDSNEEVVEFKRFQRLEELNVDNCISLQEIYQLEGFNVIEAFELRKLSIQSLPSLKHVWRKDPQGVFTFQNLKSVEVSNCDVLKNLFPASIAESLLQLENLTIIKCGVEEIVAKPEDMEPAPFYCFKFPQLTSLKLIELSELRSFYPGTHISEWQKLKCLEVRNCRKVRKFGLEEVHEEGQHSIPIQQPLLLLEKMSPNLEELTLEHKDLIAIQHGQFSFKHFSKLKVLTLSHLQNRSQLFLIGFLKTMHYVETIVVKSSNLEELFSCEGFTLVRNLKLFVVDNLKQIWDEDSRLKLDLQHLETLSVIYCNSLTNIVPSSSSFPNLATLEVSFCEGLVNLITVSAAKTMGQLTKMTVDSCNKMTEIVTSDGDDHTGDEIIFSKLQILELTYLSSLISFCSGNHTFNFPSLENVKVYECLQMKIFSFGVLNTPKLRGIELANQEHWEGNLNATIESSLSMTYFQASKFPELWHGGNQGRLFHNVQSLTVDQCAISDIPVPANLLQFLNKLEKLQVQYCDSAEIVFDLEGLSVDDGHTELLPQLSKLHLANLPMLRHLWNKDPLGILEFNNLRLLHVENCNSLKNIFTWSTALCLMQLEEIKLSNCNTIEEIIEKEGPEEATSSADKMILPSLKLVDLECLPKFSSFYSGSSNLKCLSLKKLSIYECPSMKNVFGTLLRLHRPNTKLRIFTAGVSSTPKLGKLAVYGHWLGSKRHWEGNLNATIEQLYMKCVAFEGYDVQLSNFPMLKEKWHGQFPFKNLKHLRKLVVDDCAFFSNAVAIPSLEELRVEYNTMKDMWSQADFLSGLKGIELTCFSNDSTLLPSYFFQSLPDLEKLVLSDASFEEIIFHEEIISKETRAGLVKLKELKLSKLPRLKHLMDAKLLTVFQYLETLEVLECGRLEILVPSSVSFQNLKTLEEVQSESQMAERTTTQEYYVEDTHTSQTHFQLVLRLPAAAKL</sequence>
<dbReference type="Proteomes" id="UP000467840">
    <property type="component" value="Chromosome 7"/>
</dbReference>
<dbReference type="EMBL" id="JAAGAX010000013">
    <property type="protein sequence ID" value="KAF2294551.1"/>
    <property type="molecule type" value="Genomic_DNA"/>
</dbReference>